<dbReference type="PANTHER" id="PTHR30329">
    <property type="entry name" value="STATOR ELEMENT OF FLAGELLAR MOTOR COMPLEX"/>
    <property type="match status" value="1"/>
</dbReference>
<keyword evidence="8" id="KW-0175">Coiled coil</keyword>
<evidence type="ECO:0000256" key="2">
    <source>
        <dbReference type="ARBA" id="ARBA00008914"/>
    </source>
</evidence>
<keyword evidence="5 9" id="KW-1133">Transmembrane helix</keyword>
<evidence type="ECO:0000256" key="5">
    <source>
        <dbReference type="ARBA" id="ARBA00022989"/>
    </source>
</evidence>
<dbReference type="RefSeq" id="WP_386027948.1">
    <property type="nucleotide sequence ID" value="NZ_JBHUHX010000047.1"/>
</dbReference>
<dbReference type="PANTHER" id="PTHR30329:SF21">
    <property type="entry name" value="LIPOPROTEIN YIAD-RELATED"/>
    <property type="match status" value="1"/>
</dbReference>
<dbReference type="InterPro" id="IPR025713">
    <property type="entry name" value="MotB-like_N_dom"/>
</dbReference>
<keyword evidence="3" id="KW-1003">Cell membrane</keyword>
<dbReference type="EMBL" id="JBHUHX010000047">
    <property type="protein sequence ID" value="MFD2113225.1"/>
    <property type="molecule type" value="Genomic_DNA"/>
</dbReference>
<evidence type="ECO:0000259" key="10">
    <source>
        <dbReference type="PROSITE" id="PS51123"/>
    </source>
</evidence>
<gene>
    <name evidence="11" type="primary">tssL</name>
    <name evidence="11" type="ORF">ACFSJC_15350</name>
</gene>
<evidence type="ECO:0000256" key="3">
    <source>
        <dbReference type="ARBA" id="ARBA00022475"/>
    </source>
</evidence>
<sequence length="281" mass="30890">MTEECECPDPPAGAPEWMATFADLMSLMMCFFVLLLSFSEMDVQKYKQLAGSMKAAFGVQQEVEATSIPLGTSIIAQEFSPAQPEATVVNEVRQQTMDEMKQNLKVEEAAKAEDKAEELKEMLKKEISEGLLEISTIEDQVIIRIQEKGSFESASAKVSPGFRGTLNKISDALNQVEGKIIVAGHTDNIPIQTYEFPSNWVLSAARAAAVADAMTREDQIDPERVEIRAYGENKPLDSNETAAGRAANRRVEIIVLGDQGVREALEAIPELNMNSTTKTTR</sequence>
<organism evidence="11 12">
    <name type="scientific">Thiorhodococcus fuscus</name>
    <dbReference type="NCBI Taxonomy" id="527200"/>
    <lineage>
        <taxon>Bacteria</taxon>
        <taxon>Pseudomonadati</taxon>
        <taxon>Pseudomonadota</taxon>
        <taxon>Gammaproteobacteria</taxon>
        <taxon>Chromatiales</taxon>
        <taxon>Chromatiaceae</taxon>
        <taxon>Thiorhodococcus</taxon>
    </lineage>
</organism>
<protein>
    <submittedName>
        <fullName evidence="11">Type VI secretion system protein TssL, long form</fullName>
    </submittedName>
</protein>
<evidence type="ECO:0000256" key="9">
    <source>
        <dbReference type="SAM" id="Phobius"/>
    </source>
</evidence>
<dbReference type="CDD" id="cd07185">
    <property type="entry name" value="OmpA_C-like"/>
    <property type="match status" value="1"/>
</dbReference>
<comment type="caution">
    <text evidence="11">The sequence shown here is derived from an EMBL/GenBank/DDBJ whole genome shotgun (WGS) entry which is preliminary data.</text>
</comment>
<feature type="coiled-coil region" evidence="8">
    <location>
        <begin position="97"/>
        <end position="129"/>
    </location>
</feature>
<name>A0ABW4YC64_9GAMM</name>
<keyword evidence="4 9" id="KW-0812">Transmembrane</keyword>
<comment type="subcellular location">
    <subcellularLocation>
        <location evidence="1">Cell membrane</location>
        <topology evidence="1">Single-pass membrane protein</topology>
    </subcellularLocation>
</comment>
<comment type="similarity">
    <text evidence="2">Belongs to the MotB family.</text>
</comment>
<dbReference type="InterPro" id="IPR036737">
    <property type="entry name" value="OmpA-like_sf"/>
</dbReference>
<dbReference type="NCBIfam" id="TIGR03350">
    <property type="entry name" value="type_VI_ompA"/>
    <property type="match status" value="1"/>
</dbReference>
<dbReference type="Proteomes" id="UP001597337">
    <property type="component" value="Unassembled WGS sequence"/>
</dbReference>
<evidence type="ECO:0000256" key="1">
    <source>
        <dbReference type="ARBA" id="ARBA00004162"/>
    </source>
</evidence>
<reference evidence="12" key="1">
    <citation type="journal article" date="2019" name="Int. J. Syst. Evol. Microbiol.">
        <title>The Global Catalogue of Microorganisms (GCM) 10K type strain sequencing project: providing services to taxonomists for standard genome sequencing and annotation.</title>
        <authorList>
            <consortium name="The Broad Institute Genomics Platform"/>
            <consortium name="The Broad Institute Genome Sequencing Center for Infectious Disease"/>
            <person name="Wu L."/>
            <person name="Ma J."/>
        </authorList>
    </citation>
    <scope>NUCLEOTIDE SEQUENCE [LARGE SCALE GENOMIC DNA]</scope>
    <source>
        <strain evidence="12">KACC 12597</strain>
    </source>
</reference>
<evidence type="ECO:0000256" key="4">
    <source>
        <dbReference type="ARBA" id="ARBA00022692"/>
    </source>
</evidence>
<evidence type="ECO:0000313" key="12">
    <source>
        <dbReference type="Proteomes" id="UP001597337"/>
    </source>
</evidence>
<feature type="transmembrane region" description="Helical" evidence="9">
    <location>
        <begin position="17"/>
        <end position="38"/>
    </location>
</feature>
<keyword evidence="12" id="KW-1185">Reference proteome</keyword>
<dbReference type="InterPro" id="IPR050330">
    <property type="entry name" value="Bact_OuterMem_StrucFunc"/>
</dbReference>
<keyword evidence="6 7" id="KW-0472">Membrane</keyword>
<dbReference type="InterPro" id="IPR006665">
    <property type="entry name" value="OmpA-like"/>
</dbReference>
<evidence type="ECO:0000256" key="7">
    <source>
        <dbReference type="PROSITE-ProRule" id="PRU00473"/>
    </source>
</evidence>
<dbReference type="PROSITE" id="PS51123">
    <property type="entry name" value="OMPA_2"/>
    <property type="match status" value="1"/>
</dbReference>
<evidence type="ECO:0000256" key="6">
    <source>
        <dbReference type="ARBA" id="ARBA00023136"/>
    </source>
</evidence>
<dbReference type="Pfam" id="PF13677">
    <property type="entry name" value="MotB_plug"/>
    <property type="match status" value="1"/>
</dbReference>
<dbReference type="Pfam" id="PF00691">
    <property type="entry name" value="OmpA"/>
    <property type="match status" value="1"/>
</dbReference>
<feature type="domain" description="OmpA-like" evidence="10">
    <location>
        <begin position="138"/>
        <end position="259"/>
    </location>
</feature>
<evidence type="ECO:0000313" key="11">
    <source>
        <dbReference type="EMBL" id="MFD2113225.1"/>
    </source>
</evidence>
<evidence type="ECO:0000256" key="8">
    <source>
        <dbReference type="SAM" id="Coils"/>
    </source>
</evidence>
<accession>A0ABW4YC64</accession>
<dbReference type="Gene3D" id="3.30.1330.60">
    <property type="entry name" value="OmpA-like domain"/>
    <property type="match status" value="1"/>
</dbReference>
<dbReference type="InterPro" id="IPR017733">
    <property type="entry name" value="OmpA-like_dom_proteobacteria"/>
</dbReference>
<proteinExistence type="inferred from homology"/>
<dbReference type="SUPFAM" id="SSF103088">
    <property type="entry name" value="OmpA-like"/>
    <property type="match status" value="1"/>
</dbReference>